<evidence type="ECO:0000313" key="9">
    <source>
        <dbReference type="EMBL" id="MTH33670.1"/>
    </source>
</evidence>
<feature type="transmembrane region" description="Helical" evidence="7">
    <location>
        <begin position="63"/>
        <end position="85"/>
    </location>
</feature>
<feature type="transmembrane region" description="Helical" evidence="7">
    <location>
        <begin position="242"/>
        <end position="260"/>
    </location>
</feature>
<dbReference type="Gene3D" id="1.20.1250.20">
    <property type="entry name" value="MFS general substrate transporter like domains"/>
    <property type="match status" value="1"/>
</dbReference>
<dbReference type="SUPFAM" id="SSF103473">
    <property type="entry name" value="MFS general substrate transporter"/>
    <property type="match status" value="2"/>
</dbReference>
<dbReference type="PANTHER" id="PTHR42718">
    <property type="entry name" value="MAJOR FACILITATOR SUPERFAMILY MULTIDRUG TRANSPORTER MFSC"/>
    <property type="match status" value="1"/>
</dbReference>
<comment type="caution">
    <text evidence="9">The sequence shown here is derived from an EMBL/GenBank/DDBJ whole genome shotgun (WGS) entry which is preliminary data.</text>
</comment>
<protein>
    <submittedName>
        <fullName evidence="9">MFS transporter</fullName>
    </submittedName>
</protein>
<feature type="transmembrane region" description="Helical" evidence="7">
    <location>
        <begin position="151"/>
        <end position="172"/>
    </location>
</feature>
<dbReference type="InterPro" id="IPR036259">
    <property type="entry name" value="MFS_trans_sf"/>
</dbReference>
<evidence type="ECO:0000256" key="6">
    <source>
        <dbReference type="ARBA" id="ARBA00023136"/>
    </source>
</evidence>
<feature type="transmembrane region" description="Helical" evidence="7">
    <location>
        <begin position="318"/>
        <end position="339"/>
    </location>
</feature>
<evidence type="ECO:0000259" key="8">
    <source>
        <dbReference type="PROSITE" id="PS50850"/>
    </source>
</evidence>
<feature type="transmembrane region" description="Helical" evidence="7">
    <location>
        <begin position="92"/>
        <end position="112"/>
    </location>
</feature>
<evidence type="ECO:0000256" key="3">
    <source>
        <dbReference type="ARBA" id="ARBA00022475"/>
    </source>
</evidence>
<keyword evidence="5 7" id="KW-1133">Transmembrane helix</keyword>
<feature type="transmembrane region" description="Helical" evidence="7">
    <location>
        <begin position="178"/>
        <end position="202"/>
    </location>
</feature>
<gene>
    <name evidence="9" type="ORF">GL279_03575</name>
</gene>
<feature type="transmembrane region" description="Helical" evidence="7">
    <location>
        <begin position="280"/>
        <end position="298"/>
    </location>
</feature>
<evidence type="ECO:0000256" key="4">
    <source>
        <dbReference type="ARBA" id="ARBA00022692"/>
    </source>
</evidence>
<dbReference type="Proteomes" id="UP000442533">
    <property type="component" value="Unassembled WGS sequence"/>
</dbReference>
<dbReference type="GO" id="GO:0022857">
    <property type="term" value="F:transmembrane transporter activity"/>
    <property type="evidence" value="ECO:0007669"/>
    <property type="project" value="InterPro"/>
</dbReference>
<keyword evidence="10" id="KW-1185">Reference proteome</keyword>
<dbReference type="InterPro" id="IPR020846">
    <property type="entry name" value="MFS_dom"/>
</dbReference>
<accession>A0A844H2I0</accession>
<name>A0A844H2I0_9RHOB</name>
<proteinExistence type="predicted"/>
<dbReference type="GO" id="GO:0005886">
    <property type="term" value="C:plasma membrane"/>
    <property type="evidence" value="ECO:0007669"/>
    <property type="project" value="UniProtKB-SubCell"/>
</dbReference>
<evidence type="ECO:0000256" key="2">
    <source>
        <dbReference type="ARBA" id="ARBA00022448"/>
    </source>
</evidence>
<reference evidence="9 10" key="1">
    <citation type="submission" date="2019-11" db="EMBL/GenBank/DDBJ databases">
        <authorList>
            <person name="Dong K."/>
        </authorList>
    </citation>
    <scope>NUCLEOTIDE SEQUENCE [LARGE SCALE GENOMIC DNA]</scope>
    <source>
        <strain evidence="9 10">JCM 17370</strain>
    </source>
</reference>
<evidence type="ECO:0000256" key="7">
    <source>
        <dbReference type="SAM" id="Phobius"/>
    </source>
</evidence>
<feature type="transmembrane region" description="Helical" evidence="7">
    <location>
        <begin position="25"/>
        <end position="48"/>
    </location>
</feature>
<keyword evidence="4 7" id="KW-0812">Transmembrane</keyword>
<feature type="transmembrane region" description="Helical" evidence="7">
    <location>
        <begin position="489"/>
        <end position="512"/>
    </location>
</feature>
<feature type="transmembrane region" description="Helical" evidence="7">
    <location>
        <begin position="370"/>
        <end position="396"/>
    </location>
</feature>
<organism evidence="9 10">
    <name type="scientific">Paracoccus limosus</name>
    <dbReference type="NCBI Taxonomy" id="913252"/>
    <lineage>
        <taxon>Bacteria</taxon>
        <taxon>Pseudomonadati</taxon>
        <taxon>Pseudomonadota</taxon>
        <taxon>Alphaproteobacteria</taxon>
        <taxon>Rhodobacterales</taxon>
        <taxon>Paracoccaceae</taxon>
        <taxon>Paracoccus</taxon>
    </lineage>
</organism>
<evidence type="ECO:0000256" key="5">
    <source>
        <dbReference type="ARBA" id="ARBA00022989"/>
    </source>
</evidence>
<feature type="transmembrane region" description="Helical" evidence="7">
    <location>
        <begin position="346"/>
        <end position="364"/>
    </location>
</feature>
<feature type="transmembrane region" description="Helical" evidence="7">
    <location>
        <begin position="118"/>
        <end position="139"/>
    </location>
</feature>
<dbReference type="EMBL" id="WMIF01000003">
    <property type="protein sequence ID" value="MTH33670.1"/>
    <property type="molecule type" value="Genomic_DNA"/>
</dbReference>
<feature type="domain" description="Major facilitator superfamily (MFS) profile" evidence="8">
    <location>
        <begin position="27"/>
        <end position="511"/>
    </location>
</feature>
<dbReference type="CDD" id="cd17321">
    <property type="entry name" value="MFS_MMR_MDR_like"/>
    <property type="match status" value="1"/>
</dbReference>
<keyword evidence="3" id="KW-1003">Cell membrane</keyword>
<evidence type="ECO:0000313" key="10">
    <source>
        <dbReference type="Proteomes" id="UP000442533"/>
    </source>
</evidence>
<evidence type="ECO:0000256" key="1">
    <source>
        <dbReference type="ARBA" id="ARBA00004651"/>
    </source>
</evidence>
<dbReference type="AlphaFoldDB" id="A0A844H2I0"/>
<dbReference type="OrthoDB" id="9807274at2"/>
<keyword evidence="2" id="KW-0813">Transport</keyword>
<keyword evidence="6 7" id="KW-0472">Membrane</keyword>
<feature type="transmembrane region" description="Helical" evidence="7">
    <location>
        <begin position="214"/>
        <end position="236"/>
    </location>
</feature>
<dbReference type="PROSITE" id="PS50850">
    <property type="entry name" value="MFS"/>
    <property type="match status" value="1"/>
</dbReference>
<dbReference type="Gene3D" id="1.20.1720.10">
    <property type="entry name" value="Multidrug resistance protein D"/>
    <property type="match status" value="1"/>
</dbReference>
<sequence length="520" mass="53671">MYLYRQTQQILRWTVPTRQPDPKRWLVLVAVMLAFTPVVLDMTILHVAVPRLTQALAATSNEVLWIIDIYPLLMAGLLVPMGTLADRVGNRWILLAGLSIFGIASTLAAFAPNASLLIAARMLLALGGSMILPCVLGIIRRTFEDDRERGMALGLWGTVGATGAAIGPLIGGALLERFWWGSVFLINLPVMLVVIPACWLLLPRREAVTPGGWAFGQALLLILGMIAIVYAIKAGFGARQPLAVVALVLVLGLALLALFARKQLAGAEPMLDLTLFSHPAIVAGMIMAVVVTGALAGVELTLAQELQYVLGKSPLQAGIFMVPIMAAAALGGPVAGWLSGRFGLRLVASLSLAAAAMALAGLARRDFHEAGLLVAALLAVLGLALSIGLTASSIAIMGSVEASKGGAAGSLEATGYELGTGLGITLFGVFMSGVFGRHFTAPQGLAPDLAAQAARSIGDSYLVAQQLPDGPGAAVIAAARAAFSATHSVLLATAAALIGALAVGVFVALAHYRDAGGTGH</sequence>
<dbReference type="Pfam" id="PF07690">
    <property type="entry name" value="MFS_1"/>
    <property type="match status" value="1"/>
</dbReference>
<dbReference type="InterPro" id="IPR011701">
    <property type="entry name" value="MFS"/>
</dbReference>
<comment type="subcellular location">
    <subcellularLocation>
        <location evidence="1">Cell membrane</location>
        <topology evidence="1">Multi-pass membrane protein</topology>
    </subcellularLocation>
</comment>
<dbReference type="PANTHER" id="PTHR42718:SF47">
    <property type="entry name" value="METHYL VIOLOGEN RESISTANCE PROTEIN SMVA"/>
    <property type="match status" value="1"/>
</dbReference>